<dbReference type="InterPro" id="IPR016032">
    <property type="entry name" value="Sig_transdc_resp-reg_C-effctor"/>
</dbReference>
<organism evidence="4 5">
    <name type="scientific">Neolewinella antarctica</name>
    <dbReference type="NCBI Taxonomy" id="442734"/>
    <lineage>
        <taxon>Bacteria</taxon>
        <taxon>Pseudomonadati</taxon>
        <taxon>Bacteroidota</taxon>
        <taxon>Saprospiria</taxon>
        <taxon>Saprospirales</taxon>
        <taxon>Lewinellaceae</taxon>
        <taxon>Neolewinella</taxon>
    </lineage>
</organism>
<keyword evidence="5" id="KW-1185">Reference proteome</keyword>
<evidence type="ECO:0000256" key="2">
    <source>
        <dbReference type="SAM" id="SignalP"/>
    </source>
</evidence>
<reference evidence="4 5" key="1">
    <citation type="submission" date="2020-03" db="EMBL/GenBank/DDBJ databases">
        <title>Genomic Encyclopedia of Type Strains, Phase IV (KMG-IV): sequencing the most valuable type-strain genomes for metagenomic binning, comparative biology and taxonomic classification.</title>
        <authorList>
            <person name="Goeker M."/>
        </authorList>
    </citation>
    <scope>NUCLEOTIDE SEQUENCE [LARGE SCALE GENOMIC DNA]</scope>
    <source>
        <strain evidence="4 5">DSM 105096</strain>
    </source>
</reference>
<dbReference type="Gene3D" id="2.60.40.10">
    <property type="entry name" value="Immunoglobulins"/>
    <property type="match status" value="1"/>
</dbReference>
<proteinExistence type="predicted"/>
<dbReference type="InterPro" id="IPR000792">
    <property type="entry name" value="Tscrpt_reg_LuxR_C"/>
</dbReference>
<feature type="chain" id="PRO_5046167929" evidence="2">
    <location>
        <begin position="21"/>
        <end position="937"/>
    </location>
</feature>
<evidence type="ECO:0000256" key="1">
    <source>
        <dbReference type="SAM" id="Phobius"/>
    </source>
</evidence>
<keyword evidence="1" id="KW-0472">Membrane</keyword>
<accession>A0ABX0XAD9</accession>
<feature type="signal peptide" evidence="2">
    <location>
        <begin position="1"/>
        <end position="20"/>
    </location>
</feature>
<dbReference type="GO" id="GO:0003677">
    <property type="term" value="F:DNA binding"/>
    <property type="evidence" value="ECO:0007669"/>
    <property type="project" value="UniProtKB-KW"/>
</dbReference>
<keyword evidence="4" id="KW-0238">DNA-binding</keyword>
<dbReference type="RefSeq" id="WP_168036999.1">
    <property type="nucleotide sequence ID" value="NZ_JAATJH010000002.1"/>
</dbReference>
<feature type="domain" description="HTH luxR-type" evidence="3">
    <location>
        <begin position="877"/>
        <end position="934"/>
    </location>
</feature>
<dbReference type="EMBL" id="JAATJH010000002">
    <property type="protein sequence ID" value="NJC26244.1"/>
    <property type="molecule type" value="Genomic_DNA"/>
</dbReference>
<protein>
    <submittedName>
        <fullName evidence="4">DNA-binding CsgD family transcriptional regulator</fullName>
    </submittedName>
</protein>
<dbReference type="InterPro" id="IPR036388">
    <property type="entry name" value="WH-like_DNA-bd_sf"/>
</dbReference>
<keyword evidence="2" id="KW-0732">Signal</keyword>
<gene>
    <name evidence="4" type="ORF">GGR27_001743</name>
</gene>
<dbReference type="SMART" id="SM00421">
    <property type="entry name" value="HTH_LUXR"/>
    <property type="match status" value="1"/>
</dbReference>
<dbReference type="Pfam" id="PF07494">
    <property type="entry name" value="Reg_prop"/>
    <property type="match status" value="1"/>
</dbReference>
<dbReference type="Gene3D" id="1.10.10.10">
    <property type="entry name" value="Winged helix-like DNA-binding domain superfamily/Winged helix DNA-binding domain"/>
    <property type="match status" value="1"/>
</dbReference>
<dbReference type="Proteomes" id="UP000770785">
    <property type="component" value="Unassembled WGS sequence"/>
</dbReference>
<dbReference type="SUPFAM" id="SSF46894">
    <property type="entry name" value="C-terminal effector domain of the bipartite response regulators"/>
    <property type="match status" value="1"/>
</dbReference>
<dbReference type="InterPro" id="IPR011110">
    <property type="entry name" value="Reg_prop"/>
</dbReference>
<evidence type="ECO:0000313" key="4">
    <source>
        <dbReference type="EMBL" id="NJC26244.1"/>
    </source>
</evidence>
<keyword evidence="1" id="KW-0812">Transmembrane</keyword>
<evidence type="ECO:0000259" key="3">
    <source>
        <dbReference type="SMART" id="SM00421"/>
    </source>
</evidence>
<dbReference type="Gene3D" id="2.130.10.10">
    <property type="entry name" value="YVTN repeat-like/Quinoprotein amine dehydrogenase"/>
    <property type="match status" value="1"/>
</dbReference>
<sequence>MRILLFFTFVFASLGLAAQAQPPTRTFSPDVYQGGSQNWSISQGERGFIYVANNRGLLEFDGERWSLYASPNGSILRSVKVIGDRVYVGSYQEFGYYVLPTESNSRDAPASNEPAYVSLSAPVADQLSGDEQYWKIEAFGELVLFQSLNEYWLYNPTDGQLKPFSANNGLTRLFVVDNAIYFTDGDHNLFRVSGQANTTPLTAGGDQYPLVYLWKERGHLFAQTADHGTVELVGEQWEKRARYPFLRGHQIYSATELRNGGVAFGTISDGLYVTDRDGRLVNQLDRVDGLANNTVLSLFEDNQHNLWVGTDNGISCVNLQSPVKKYTDQTGRIGTVYAATKHRGRLYLGTNQGLFIQDDNGASPPQIVNGTRAQVWALFVHHGTLFCGHDRGTYVIDGEDARLVSPGSGTWNFVSIPGRPDLLLQGTYNGLAVLRKSGNTWALRNTVEGFNYSARFLTTHGEREAYVSHEYRGVYGLRLDADYRRVVEERLYGTPAKENNAGLVDYSGRIYYYSGAGIYALKNFEAGFARSRVLSDLFDPAEYTSGRMTVDDRRLWFFTNRGVSFLHPDVLGNGLKRSSIPIAGELIDAKLGYENIYNLGGDTLLIGTADGYLSLALASIPLHQHRLHLRNVSALPAGEEAKDLALDDEPNLRHGAHNLRFEVAAPVYDKYFTPVYQYRLLGQSAEWSALSPSATANFSELPAGRYVFEARSLLGRRASENTVRYAFSVRPAWYATWWALCIYASALLLLIYLFHRNNRQYYERKAALLEKENQRKILVQQREAELELTRLNNERLREDVAGKSREMAQSTMSLVKKNELLQRIKDELKAKRPAENNVAKVLQTIEDNIDEAETWNVFKHAFENADQDFFKKVKERHPSLTPSDLKVCAYLRLNLSTKEIASMLNISPRSAEVKRYRLRKKLELTRDDGLADYIISL</sequence>
<dbReference type="InterPro" id="IPR013783">
    <property type="entry name" value="Ig-like_fold"/>
</dbReference>
<dbReference type="SUPFAM" id="SSF63829">
    <property type="entry name" value="Calcium-dependent phosphotriesterase"/>
    <property type="match status" value="1"/>
</dbReference>
<name>A0ABX0XAD9_9BACT</name>
<dbReference type="InterPro" id="IPR015943">
    <property type="entry name" value="WD40/YVTN_repeat-like_dom_sf"/>
</dbReference>
<feature type="transmembrane region" description="Helical" evidence="1">
    <location>
        <begin position="732"/>
        <end position="754"/>
    </location>
</feature>
<comment type="caution">
    <text evidence="4">The sequence shown here is derived from an EMBL/GenBank/DDBJ whole genome shotgun (WGS) entry which is preliminary data.</text>
</comment>
<keyword evidence="1" id="KW-1133">Transmembrane helix</keyword>
<evidence type="ECO:0000313" key="5">
    <source>
        <dbReference type="Proteomes" id="UP000770785"/>
    </source>
</evidence>